<gene>
    <name evidence="1" type="ORF">BFP76_09470</name>
</gene>
<keyword evidence="2" id="KW-1185">Reference proteome</keyword>
<dbReference type="AlphaFoldDB" id="A0A2G5K3C6"/>
<comment type="caution">
    <text evidence="1">The sequence shown here is derived from an EMBL/GenBank/DDBJ whole genome shotgun (WGS) entry which is preliminary data.</text>
</comment>
<proteinExistence type="predicted"/>
<name>A0A2G5K3C6_9RHOB</name>
<reference evidence="1 2" key="1">
    <citation type="submission" date="2016-08" db="EMBL/GenBank/DDBJ databases">
        <title>Draft genome of Amylibacter sp. strain 4G11.</title>
        <authorList>
            <person name="Wong S.-K."/>
            <person name="Hamasaki K."/>
            <person name="Yoshizawa S."/>
        </authorList>
    </citation>
    <scope>NUCLEOTIDE SEQUENCE [LARGE SCALE GENOMIC DNA]</scope>
    <source>
        <strain evidence="1 2">4G11</strain>
    </source>
</reference>
<dbReference type="Proteomes" id="UP000231516">
    <property type="component" value="Unassembled WGS sequence"/>
</dbReference>
<organism evidence="1 2">
    <name type="scientific">Paramylibacter kogurei</name>
    <dbReference type="NCBI Taxonomy" id="1889778"/>
    <lineage>
        <taxon>Bacteria</taxon>
        <taxon>Pseudomonadati</taxon>
        <taxon>Pseudomonadota</taxon>
        <taxon>Alphaproteobacteria</taxon>
        <taxon>Rhodobacterales</taxon>
        <taxon>Paracoccaceae</taxon>
        <taxon>Paramylibacter</taxon>
    </lineage>
</organism>
<sequence length="129" mass="14419">MVVIGIISIGIVLHLLGNSKRLVFTNADQVIERWLREHPETLVERVEISDTGHQAIVKSNAGIGIIWVMGFDTTSRLINLPVQTSIHPSGISIKLADFTAPRIKIDLNSETSRSHWITIFAKKEPSWII</sequence>
<evidence type="ECO:0000313" key="1">
    <source>
        <dbReference type="EMBL" id="PIB23234.1"/>
    </source>
</evidence>
<evidence type="ECO:0000313" key="2">
    <source>
        <dbReference type="Proteomes" id="UP000231516"/>
    </source>
</evidence>
<accession>A0A2G5K3C6</accession>
<protein>
    <submittedName>
        <fullName evidence="1">Uncharacterized protein</fullName>
    </submittedName>
</protein>
<dbReference type="EMBL" id="MDGM01000014">
    <property type="protein sequence ID" value="PIB23234.1"/>
    <property type="molecule type" value="Genomic_DNA"/>
</dbReference>